<evidence type="ECO:0000313" key="1">
    <source>
        <dbReference type="EMBL" id="MBW0510866.1"/>
    </source>
</evidence>
<dbReference type="AlphaFoldDB" id="A0A9Q3HMH9"/>
<comment type="caution">
    <text evidence="1">The sequence shown here is derived from an EMBL/GenBank/DDBJ whole genome shotgun (WGS) entry which is preliminary data.</text>
</comment>
<name>A0A9Q3HMH9_9BASI</name>
<proteinExistence type="predicted"/>
<accession>A0A9Q3HMH9</accession>
<gene>
    <name evidence="1" type="ORF">O181_050581</name>
</gene>
<dbReference type="Proteomes" id="UP000765509">
    <property type="component" value="Unassembled WGS sequence"/>
</dbReference>
<evidence type="ECO:0000313" key="2">
    <source>
        <dbReference type="Proteomes" id="UP000765509"/>
    </source>
</evidence>
<keyword evidence="2" id="KW-1185">Reference proteome</keyword>
<sequence length="99" mass="11551">MKTPNRQILRWKIAIQKYRGNITIVHKAGNMNKNYDGFSRWALPNTPDNPSYVPENAETQILIEGINITDVGTELFVEVRERYKQDKSFHIMDSLLDKD</sequence>
<protein>
    <submittedName>
        <fullName evidence="1">Uncharacterized protein</fullName>
    </submittedName>
</protein>
<organism evidence="1 2">
    <name type="scientific">Austropuccinia psidii MF-1</name>
    <dbReference type="NCBI Taxonomy" id="1389203"/>
    <lineage>
        <taxon>Eukaryota</taxon>
        <taxon>Fungi</taxon>
        <taxon>Dikarya</taxon>
        <taxon>Basidiomycota</taxon>
        <taxon>Pucciniomycotina</taxon>
        <taxon>Pucciniomycetes</taxon>
        <taxon>Pucciniales</taxon>
        <taxon>Sphaerophragmiaceae</taxon>
        <taxon>Austropuccinia</taxon>
    </lineage>
</organism>
<dbReference type="EMBL" id="AVOT02021817">
    <property type="protein sequence ID" value="MBW0510866.1"/>
    <property type="molecule type" value="Genomic_DNA"/>
</dbReference>
<reference evidence="1" key="1">
    <citation type="submission" date="2021-03" db="EMBL/GenBank/DDBJ databases">
        <title>Draft genome sequence of rust myrtle Austropuccinia psidii MF-1, a brazilian biotype.</title>
        <authorList>
            <person name="Quecine M.C."/>
            <person name="Pachon D.M.R."/>
            <person name="Bonatelli M.L."/>
            <person name="Correr F.H."/>
            <person name="Franceschini L.M."/>
            <person name="Leite T.F."/>
            <person name="Margarido G.R.A."/>
            <person name="Almeida C.A."/>
            <person name="Ferrarezi J.A."/>
            <person name="Labate C.A."/>
        </authorList>
    </citation>
    <scope>NUCLEOTIDE SEQUENCE</scope>
    <source>
        <strain evidence="1">MF-1</strain>
    </source>
</reference>